<name>A0A7H0GUN5_9BACT</name>
<keyword evidence="2" id="KW-1185">Reference proteome</keyword>
<sequence>MQLLFLVFGNNLQNHFQAHFSILSFLRQKNSGLAGITVVTDAPDFYLHLAQHITVHTLDAHTLQEWQGEYRFFWRAKIKALEYAVRQHPEAPLLYLDTDTFLHGSLAKLRQELSDGVAFMHEAEGPLASLTSKTERRMWQQVKDRSFGGVAMHEQLLMWNAGVVGIPASKNLEAVGLALRICDELCEQQVTPRLIEQFALSVALAETYTLRAARAHLGHYWSTKDDWNASISAFFLESHLKKRTVEAELAAMSTFDYQNLPIKQKVRNTQRRLENLVQRLFPPQQVNYIE</sequence>
<evidence type="ECO:0000313" key="1">
    <source>
        <dbReference type="EMBL" id="QNP52001.1"/>
    </source>
</evidence>
<evidence type="ECO:0000313" key="2">
    <source>
        <dbReference type="Proteomes" id="UP000516093"/>
    </source>
</evidence>
<gene>
    <name evidence="1" type="ORF">H9L05_19165</name>
</gene>
<accession>A0A7H0GUN5</accession>
<dbReference type="Proteomes" id="UP000516093">
    <property type="component" value="Chromosome"/>
</dbReference>
<dbReference type="EMBL" id="CP060784">
    <property type="protein sequence ID" value="QNP52001.1"/>
    <property type="molecule type" value="Genomic_DNA"/>
</dbReference>
<proteinExistence type="predicted"/>
<dbReference type="KEGG" id="hqi:H9L05_19165"/>
<reference evidence="1 2" key="1">
    <citation type="submission" date="2020-08" db="EMBL/GenBank/DDBJ databases">
        <title>Genome sequence of Hymenobacter qilianensis JCM 19763T.</title>
        <authorList>
            <person name="Hyun D.-W."/>
            <person name="Bae J.-W."/>
        </authorList>
    </citation>
    <scope>NUCLEOTIDE SEQUENCE [LARGE SCALE GENOMIC DNA]</scope>
    <source>
        <strain evidence="1 2">JCM 19763</strain>
    </source>
</reference>
<organism evidence="1 2">
    <name type="scientific">Hymenobacter qilianensis</name>
    <dbReference type="NCBI Taxonomy" id="1385715"/>
    <lineage>
        <taxon>Bacteria</taxon>
        <taxon>Pseudomonadati</taxon>
        <taxon>Bacteroidota</taxon>
        <taxon>Cytophagia</taxon>
        <taxon>Cytophagales</taxon>
        <taxon>Hymenobacteraceae</taxon>
        <taxon>Hymenobacter</taxon>
    </lineage>
</organism>
<dbReference type="RefSeq" id="WP_187732269.1">
    <property type="nucleotide sequence ID" value="NZ_BMFN01000002.1"/>
</dbReference>
<protein>
    <recommendedName>
        <fullName evidence="3">Nucleotide-diphospho-sugar transferase domain-containing protein</fullName>
    </recommendedName>
</protein>
<evidence type="ECO:0008006" key="3">
    <source>
        <dbReference type="Google" id="ProtNLM"/>
    </source>
</evidence>
<dbReference type="AlphaFoldDB" id="A0A7H0GUN5"/>